<keyword evidence="12" id="KW-1185">Reference proteome</keyword>
<feature type="domain" description="CusB-like barrel-sandwich hybrid" evidence="6">
    <location>
        <begin position="135"/>
        <end position="247"/>
    </location>
</feature>
<dbReference type="Pfam" id="PF19335">
    <property type="entry name" value="HMBD"/>
    <property type="match status" value="1"/>
</dbReference>
<evidence type="ECO:0000259" key="5">
    <source>
        <dbReference type="Pfam" id="PF25869"/>
    </source>
</evidence>
<dbReference type="RefSeq" id="WP_072882338.1">
    <property type="nucleotide sequence ID" value="NZ_FOKU01000010.1"/>
</dbReference>
<gene>
    <name evidence="9" type="ORF">SAMN04487891_110120</name>
    <name evidence="10" type="ORF">SAMN05216293_3682</name>
</gene>
<comment type="similarity">
    <text evidence="1">Belongs to the membrane fusion protein (MFP) (TC 8.A.1) family.</text>
</comment>
<feature type="domain" description="CusB-like beta-barrel" evidence="7">
    <location>
        <begin position="251"/>
        <end position="328"/>
    </location>
</feature>
<evidence type="ECO:0000259" key="6">
    <source>
        <dbReference type="Pfam" id="PF25919"/>
    </source>
</evidence>
<dbReference type="Pfam" id="PF25919">
    <property type="entry name" value="BSH_CusB"/>
    <property type="match status" value="1"/>
</dbReference>
<dbReference type="InterPro" id="IPR058792">
    <property type="entry name" value="Beta-barrel_RND_2"/>
</dbReference>
<feature type="domain" description="CzcB-like C-terminal circularly permuted SH3-like" evidence="8">
    <location>
        <begin position="336"/>
        <end position="399"/>
    </location>
</feature>
<dbReference type="InterPro" id="IPR045800">
    <property type="entry name" value="HMBD"/>
</dbReference>
<dbReference type="GO" id="GO:0030288">
    <property type="term" value="C:outer membrane-bounded periplasmic space"/>
    <property type="evidence" value="ECO:0007669"/>
    <property type="project" value="TreeGrafter"/>
</dbReference>
<evidence type="ECO:0000313" key="9">
    <source>
        <dbReference type="EMBL" id="SFC39898.1"/>
    </source>
</evidence>
<evidence type="ECO:0000313" key="12">
    <source>
        <dbReference type="Proteomes" id="UP000198940"/>
    </source>
</evidence>
<dbReference type="PANTHER" id="PTHR30097">
    <property type="entry name" value="CATION EFFLUX SYSTEM PROTEIN CUSB"/>
    <property type="match status" value="1"/>
</dbReference>
<evidence type="ECO:0000256" key="1">
    <source>
        <dbReference type="ARBA" id="ARBA00009477"/>
    </source>
</evidence>
<dbReference type="GO" id="GO:0022857">
    <property type="term" value="F:transmembrane transporter activity"/>
    <property type="evidence" value="ECO:0007669"/>
    <property type="project" value="InterPro"/>
</dbReference>
<evidence type="ECO:0000256" key="2">
    <source>
        <dbReference type="ARBA" id="ARBA00022448"/>
    </source>
</evidence>
<dbReference type="InterPro" id="IPR058649">
    <property type="entry name" value="CzcB_C"/>
</dbReference>
<dbReference type="AlphaFoldDB" id="A0A1M7BE27"/>
<feature type="domain" description="Heavy metal binding" evidence="4">
    <location>
        <begin position="50"/>
        <end position="75"/>
    </location>
</feature>
<reference evidence="10 11" key="1">
    <citation type="submission" date="2016-11" db="EMBL/GenBank/DDBJ databases">
        <authorList>
            <person name="Varghese N."/>
            <person name="Submissions S."/>
        </authorList>
    </citation>
    <scope>NUCLEOTIDE SEQUENCE [LARGE SCALE GENOMIC DNA]</scope>
    <source>
        <strain evidence="10 11">CGMCC 1.12174</strain>
        <strain evidence="9 12">DSM 26351</strain>
    </source>
</reference>
<evidence type="ECO:0000259" key="4">
    <source>
        <dbReference type="Pfam" id="PF19335"/>
    </source>
</evidence>
<dbReference type="SUPFAM" id="SSF111369">
    <property type="entry name" value="HlyD-like secretion proteins"/>
    <property type="match status" value="1"/>
</dbReference>
<evidence type="ECO:0000259" key="8">
    <source>
        <dbReference type="Pfam" id="PF25975"/>
    </source>
</evidence>
<dbReference type="InterPro" id="IPR021782">
    <property type="entry name" value="DUF3347"/>
</dbReference>
<dbReference type="Pfam" id="PF25869">
    <property type="entry name" value="3HB_CusB"/>
    <property type="match status" value="1"/>
</dbReference>
<dbReference type="InterPro" id="IPR006143">
    <property type="entry name" value="RND_pump_MFP"/>
</dbReference>
<dbReference type="Pfam" id="PF25954">
    <property type="entry name" value="Beta-barrel_RND_2"/>
    <property type="match status" value="1"/>
</dbReference>
<dbReference type="InterPro" id="IPR058791">
    <property type="entry name" value="3HB_CusB"/>
</dbReference>
<dbReference type="GO" id="GO:0015679">
    <property type="term" value="P:plasma membrane copper ion transport"/>
    <property type="evidence" value="ECO:0007669"/>
    <property type="project" value="TreeGrafter"/>
</dbReference>
<dbReference type="Pfam" id="PF25975">
    <property type="entry name" value="CzcB_C"/>
    <property type="match status" value="1"/>
</dbReference>
<name>A0A1M7BE27_9FLAO</name>
<dbReference type="Proteomes" id="UP000184031">
    <property type="component" value="Unassembled WGS sequence"/>
</dbReference>
<organism evidence="10 11">
    <name type="scientific">Flagellimonas taeanensis</name>
    <dbReference type="NCBI Taxonomy" id="1005926"/>
    <lineage>
        <taxon>Bacteria</taxon>
        <taxon>Pseudomonadati</taxon>
        <taxon>Bacteroidota</taxon>
        <taxon>Flavobacteriia</taxon>
        <taxon>Flavobacteriales</taxon>
        <taxon>Flavobacteriaceae</taxon>
        <taxon>Flagellimonas</taxon>
    </lineage>
</organism>
<feature type="domain" description="DUF3347" evidence="3">
    <location>
        <begin position="477"/>
        <end position="569"/>
    </location>
</feature>
<dbReference type="GO" id="GO:0060003">
    <property type="term" value="P:copper ion export"/>
    <property type="evidence" value="ECO:0007669"/>
    <property type="project" value="TreeGrafter"/>
</dbReference>
<accession>A0A1M7BE27</accession>
<protein>
    <submittedName>
        <fullName evidence="10">Membrane fusion protein, Cu(I)/Ag(I) efflux system</fullName>
    </submittedName>
</protein>
<dbReference type="InterPro" id="IPR051909">
    <property type="entry name" value="MFP_Cation_Efflux"/>
</dbReference>
<dbReference type="Gene3D" id="2.40.30.170">
    <property type="match status" value="1"/>
</dbReference>
<dbReference type="InterPro" id="IPR058790">
    <property type="entry name" value="BSH_CusB"/>
</dbReference>
<dbReference type="Gene3D" id="2.40.420.20">
    <property type="match status" value="1"/>
</dbReference>
<dbReference type="Proteomes" id="UP000198940">
    <property type="component" value="Unassembled WGS sequence"/>
</dbReference>
<dbReference type="NCBIfam" id="TIGR01730">
    <property type="entry name" value="RND_mfp"/>
    <property type="match status" value="1"/>
</dbReference>
<dbReference type="STRING" id="1055723.SAMN05216293_3682"/>
<evidence type="ECO:0000259" key="3">
    <source>
        <dbReference type="Pfam" id="PF11827"/>
    </source>
</evidence>
<keyword evidence="2" id="KW-0813">Transport</keyword>
<dbReference type="Pfam" id="PF11827">
    <property type="entry name" value="DUF3347"/>
    <property type="match status" value="1"/>
</dbReference>
<dbReference type="EMBL" id="FRAT01000011">
    <property type="protein sequence ID" value="SHL53203.1"/>
    <property type="molecule type" value="Genomic_DNA"/>
</dbReference>
<dbReference type="GO" id="GO:0046914">
    <property type="term" value="F:transition metal ion binding"/>
    <property type="evidence" value="ECO:0007669"/>
    <property type="project" value="TreeGrafter"/>
</dbReference>
<feature type="domain" description="CusB-like three alpha-helical bundle" evidence="5">
    <location>
        <begin position="164"/>
        <end position="213"/>
    </location>
</feature>
<dbReference type="GO" id="GO:0016020">
    <property type="term" value="C:membrane"/>
    <property type="evidence" value="ECO:0007669"/>
    <property type="project" value="InterPro"/>
</dbReference>
<dbReference type="PANTHER" id="PTHR30097:SF15">
    <property type="entry name" value="CATION EFFLUX SYSTEM PROTEIN CUSB"/>
    <property type="match status" value="1"/>
</dbReference>
<comment type="caution">
    <text evidence="10">The sequence shown here is derived from an EMBL/GenBank/DDBJ whole genome shotgun (WGS) entry which is preliminary data.</text>
</comment>
<evidence type="ECO:0000313" key="11">
    <source>
        <dbReference type="Proteomes" id="UP000184031"/>
    </source>
</evidence>
<evidence type="ECO:0000259" key="7">
    <source>
        <dbReference type="Pfam" id="PF25954"/>
    </source>
</evidence>
<evidence type="ECO:0000313" key="10">
    <source>
        <dbReference type="EMBL" id="SHL53203.1"/>
    </source>
</evidence>
<dbReference type="OrthoDB" id="9806939at2"/>
<sequence length="613" mass="67157">MKSETQKIVKIALSTLVLGLLLGWLLFGGSKGNDTEEHQHASEVSEETTWTCSMHPQIRQPEPGDCPICGMDLIPLESDNGSELDPMAVSMSKTAMQLANVSTEIVGKTAPVKLIDLNGKVEADERSIYSQSSHIPGRVERLMVNFTGEYIKQGQIIAYIYSPDLVTAQEELFEARKVADTQPQFFNAAKEKLKNWKLSDNQIAQILQSGTVKEELPIHADVSGYVTEKMVNLGDYVNKGKALYQIANLNSVWVLFDIYESDMPWVRKGDEVVFTIPSLPGENFKGRISYIDPVINPMTRVAKARIEIGNAGLRLKPEMFASGTVKAKQPIASEAITIPKSAVMWTGERSVVYIKNTTSNGVNFVLRDVTLGPSLGNGFIVKEGLQEGDEIAVNGTFSIDAAAQLAGKPSMMNPEGGPAMTGHNHGGMKMGDDKGTGGSDHSEMDMGDPGLENKIDHSDMNQRMTATATFKNQLKQVLSAYLELKDALVNDNGTKANAAAKKVLSALEHVDMKQLTDKKAHGHWMTISKEISSSANSISKISDVKVQRNHFKQLSAHLSNGIKLFGVDQKIYEQFCPMADNNKGAYWLSTTKEIKNPYFGEAMLTCGEITDEM</sequence>
<proteinExistence type="inferred from homology"/>
<dbReference type="FunFam" id="2.40.30.170:FF:000010">
    <property type="entry name" value="Efflux RND transporter periplasmic adaptor subunit"/>
    <property type="match status" value="1"/>
</dbReference>
<dbReference type="EMBL" id="FOKU01000010">
    <property type="protein sequence ID" value="SFC39898.1"/>
    <property type="molecule type" value="Genomic_DNA"/>
</dbReference>